<dbReference type="EMBL" id="VIEB01014866">
    <property type="protein sequence ID" value="TQD68618.1"/>
    <property type="molecule type" value="Genomic_DNA"/>
</dbReference>
<reference evidence="2 3" key="1">
    <citation type="journal article" date="2019" name="G3 (Bethesda)">
        <title>Sequencing of a Wild Apple (Malus baccata) Genome Unravels the Differences Between Cultivated and Wild Apple Species Regarding Disease Resistance and Cold Tolerance.</title>
        <authorList>
            <person name="Chen X."/>
        </authorList>
    </citation>
    <scope>NUCLEOTIDE SEQUENCE [LARGE SCALE GENOMIC DNA]</scope>
    <source>
        <strain evidence="3">cv. Shandingzi</strain>
        <tissue evidence="2">Leaves</tissue>
    </source>
</reference>
<dbReference type="AlphaFoldDB" id="A0A540K2X7"/>
<feature type="compositionally biased region" description="Basic and acidic residues" evidence="1">
    <location>
        <begin position="72"/>
        <end position="86"/>
    </location>
</feature>
<feature type="compositionally biased region" description="Basic residues" evidence="1">
    <location>
        <begin position="26"/>
        <end position="35"/>
    </location>
</feature>
<dbReference type="Proteomes" id="UP000315295">
    <property type="component" value="Unassembled WGS sequence"/>
</dbReference>
<name>A0A540K2X7_MALBA</name>
<sequence length="86" mass="9454">MAASSARGSGGDSVSKASVSVSCRRSQSHHQKRRQDRPPYPYQKDVPNPETLACQFLSSGCPEQENGCLEFHMPEPPRELTSHELG</sequence>
<gene>
    <name evidence="2" type="ORF">C1H46_045849</name>
</gene>
<comment type="caution">
    <text evidence="2">The sequence shown here is derived from an EMBL/GenBank/DDBJ whole genome shotgun (WGS) entry which is preliminary data.</text>
</comment>
<evidence type="ECO:0000313" key="3">
    <source>
        <dbReference type="Proteomes" id="UP000315295"/>
    </source>
</evidence>
<proteinExistence type="predicted"/>
<feature type="region of interest" description="Disordered" evidence="1">
    <location>
        <begin position="65"/>
        <end position="86"/>
    </location>
</feature>
<protein>
    <submittedName>
        <fullName evidence="2">Uncharacterized protein</fullName>
    </submittedName>
</protein>
<accession>A0A540K2X7</accession>
<evidence type="ECO:0000256" key="1">
    <source>
        <dbReference type="SAM" id="MobiDB-lite"/>
    </source>
</evidence>
<keyword evidence="3" id="KW-1185">Reference proteome</keyword>
<feature type="compositionally biased region" description="Low complexity" evidence="1">
    <location>
        <begin position="1"/>
        <end position="15"/>
    </location>
</feature>
<organism evidence="2 3">
    <name type="scientific">Malus baccata</name>
    <name type="common">Siberian crab apple</name>
    <name type="synonym">Pyrus baccata</name>
    <dbReference type="NCBI Taxonomy" id="106549"/>
    <lineage>
        <taxon>Eukaryota</taxon>
        <taxon>Viridiplantae</taxon>
        <taxon>Streptophyta</taxon>
        <taxon>Embryophyta</taxon>
        <taxon>Tracheophyta</taxon>
        <taxon>Spermatophyta</taxon>
        <taxon>Magnoliopsida</taxon>
        <taxon>eudicotyledons</taxon>
        <taxon>Gunneridae</taxon>
        <taxon>Pentapetalae</taxon>
        <taxon>rosids</taxon>
        <taxon>fabids</taxon>
        <taxon>Rosales</taxon>
        <taxon>Rosaceae</taxon>
        <taxon>Amygdaloideae</taxon>
        <taxon>Maleae</taxon>
        <taxon>Malus</taxon>
    </lineage>
</organism>
<evidence type="ECO:0000313" key="2">
    <source>
        <dbReference type="EMBL" id="TQD68618.1"/>
    </source>
</evidence>
<feature type="region of interest" description="Disordered" evidence="1">
    <location>
        <begin position="1"/>
        <end position="49"/>
    </location>
</feature>